<dbReference type="AlphaFoldDB" id="A0A8J7K525"/>
<feature type="region of interest" description="Disordered" evidence="1">
    <location>
        <begin position="297"/>
        <end position="317"/>
    </location>
</feature>
<comment type="caution">
    <text evidence="2">The sequence shown here is derived from an EMBL/GenBank/DDBJ whole genome shotgun (WGS) entry which is preliminary data.</text>
</comment>
<evidence type="ECO:0000313" key="3">
    <source>
        <dbReference type="Proteomes" id="UP000608754"/>
    </source>
</evidence>
<dbReference type="Proteomes" id="UP000608754">
    <property type="component" value="Unassembled WGS sequence"/>
</dbReference>
<gene>
    <name evidence="2" type="ORF">IM532_11745</name>
</gene>
<evidence type="ECO:0000256" key="1">
    <source>
        <dbReference type="SAM" id="MobiDB-lite"/>
    </source>
</evidence>
<proteinExistence type="predicted"/>
<dbReference type="RefSeq" id="WP_194183647.1">
    <property type="nucleotide sequence ID" value="NZ_JADGIK010000008.1"/>
</dbReference>
<accession>A0A8J7K525</accession>
<name>A0A8J7K525_9FLAO</name>
<protein>
    <submittedName>
        <fullName evidence="2">Uncharacterized protein</fullName>
    </submittedName>
</protein>
<dbReference type="EMBL" id="JADGIK010000008">
    <property type="protein sequence ID" value="MBF0598103.1"/>
    <property type="molecule type" value="Genomic_DNA"/>
</dbReference>
<feature type="compositionally biased region" description="Polar residues" evidence="1">
    <location>
        <begin position="298"/>
        <end position="311"/>
    </location>
</feature>
<sequence length="985" mass="111318">MSKNLQFFSGYFSLFFLLITTIVFGQNQLINISQNNVYYKPISNQEIKSANYIIVNSSENLAVGNVITTKLLNVDPLNTEAVVKSTNNLGLGFISTELDKNSIKWYFENKSGNQFSIYNAAKQQYLYNDVYDLWFLGTFLNYAFNSSFTNSDSYKWLVSINNIKSNVDRADVYMNFSSSVMSFGTSSNVILYKQLTLDKFDNFVTYNGQSTIFDELSELNGQVTYSTDTRVSGNVVANFAGVRGNNVTFTGTGEIKLKATVKHQFAGSTVAHIPDYTKIITVKVYDDYACFNEKFDTGNEQDSGGTNNETPATRPIENFPVWGGNVQLYKSGVRLGTSTNPKGYIVSKELTNISGTVTVEIDIRREPGTTNRKVRFGFVTLGRNNSPSYIRTNLRTDQNVTRNVNDKFETISYTFTNVPSNSRLMIDSDSNGYRMWIDNVRINCNLSPLTIWENQKWSNGEPSINRDAVIREVIDENVIARNLTFENVDKMFVNAGNFIRIGKSLKLNATELEFDKSAYLFLDENATIDGPIIYNANHEYYKYDTRMFSSPVQNQKVKGEDAFSNSKANIYVFKTYMKDGITNKEWANYQNQDFLKGIGVGIQRAEGNLYYSNKPAIEPSIFKGEFKGIPYNDNFIIDLNNQVQTGTTSTVIAGGAYSLGNPYTAPINITRFLSDNKNTIESLELWKNHVPYDYAINDYITSDFWIKCSLVGCNSGLNEDKIDVGKGFIVNLLSNNPSNNITFQHSQKAYELTGVSQNNKIQENKSRYILSLNHNGVQMNSTLIGYMDGSTNDFDQSYDVVSDINLANTLHVNNNKKYLSIDARSYPLDISDSVQLSINADKEGVYVLKLNEVDGDFSNGQEIYLIDNATNEVINLSEKLEYNFETKAGIIDNRFTILYKNTLRINDISNNDTFKVYKVGDEQYVTSSKNISGFKVYTLNGILVDEVVGINSNNIKLKKSYRNSLMIYNFYLLDGSMITKKILYK</sequence>
<reference evidence="2" key="1">
    <citation type="submission" date="2020-10" db="EMBL/GenBank/DDBJ databases">
        <authorList>
            <person name="Lu T."/>
            <person name="Wang Q."/>
            <person name="Han X."/>
        </authorList>
    </citation>
    <scope>NUCLEOTIDE SEQUENCE</scope>
    <source>
        <strain evidence="2">WQ 117</strain>
    </source>
</reference>
<keyword evidence="3" id="KW-1185">Reference proteome</keyword>
<evidence type="ECO:0000313" key="2">
    <source>
        <dbReference type="EMBL" id="MBF0598103.1"/>
    </source>
</evidence>
<organism evidence="2 3">
    <name type="scientific">Faecalibacter rhinopitheci</name>
    <dbReference type="NCBI Taxonomy" id="2779678"/>
    <lineage>
        <taxon>Bacteria</taxon>
        <taxon>Pseudomonadati</taxon>
        <taxon>Bacteroidota</taxon>
        <taxon>Flavobacteriia</taxon>
        <taxon>Flavobacteriales</taxon>
        <taxon>Weeksellaceae</taxon>
        <taxon>Faecalibacter</taxon>
    </lineage>
</organism>